<feature type="transmembrane region" description="Helical" evidence="1">
    <location>
        <begin position="210"/>
        <end position="229"/>
    </location>
</feature>
<evidence type="ECO:0000313" key="3">
    <source>
        <dbReference type="Proteomes" id="UP000321816"/>
    </source>
</evidence>
<sequence>MKLCSMRLEDGTDCTNASGAKTGHVGFGYCYEHDHSPAAEKHRLLVKKAVTDRDPESLKQMIQQEKINPDISMAGYPTLLVYLACLGESLMAQEMLHNGADIRIFDRRALSERLLLKMIENGESGRLLSYVSLYKGKVPFFEAAASNNMLLWWQRYGLMVSTAALAFLLISYVTGYWMESGIILNLTGVLWFLKLYFSGRKRRELPDYHLPLWTFITGAFFVLFADDIGNVRDGLFTITFLLCLGYFLLWINAIIRREESRYRRGVLAVTFAIMAFIFIQV</sequence>
<organism evidence="2 3">
    <name type="scientific">Alkalicoccus halolimnae</name>
    <dbReference type="NCBI Taxonomy" id="1667239"/>
    <lineage>
        <taxon>Bacteria</taxon>
        <taxon>Bacillati</taxon>
        <taxon>Bacillota</taxon>
        <taxon>Bacilli</taxon>
        <taxon>Bacillales</taxon>
        <taxon>Bacillaceae</taxon>
        <taxon>Alkalicoccus</taxon>
    </lineage>
</organism>
<evidence type="ECO:0000256" key="1">
    <source>
        <dbReference type="SAM" id="Phobius"/>
    </source>
</evidence>
<dbReference type="RefSeq" id="WP_187254540.1">
    <property type="nucleotide sequence ID" value="NZ_CP144914.1"/>
</dbReference>
<feature type="transmembrane region" description="Helical" evidence="1">
    <location>
        <begin position="262"/>
        <end position="279"/>
    </location>
</feature>
<feature type="transmembrane region" description="Helical" evidence="1">
    <location>
        <begin position="235"/>
        <end position="255"/>
    </location>
</feature>
<feature type="transmembrane region" description="Helical" evidence="1">
    <location>
        <begin position="156"/>
        <end position="174"/>
    </location>
</feature>
<dbReference type="KEGG" id="ahal:FTX54_014490"/>
<feature type="transmembrane region" description="Helical" evidence="1">
    <location>
        <begin position="180"/>
        <end position="198"/>
    </location>
</feature>
<dbReference type="Proteomes" id="UP000321816">
    <property type="component" value="Chromosome"/>
</dbReference>
<gene>
    <name evidence="2" type="ORF">FTX54_014490</name>
</gene>
<keyword evidence="1" id="KW-0472">Membrane</keyword>
<reference evidence="2 3" key="1">
    <citation type="submission" date="2024-01" db="EMBL/GenBank/DDBJ databases">
        <title>Complete Genome Sequence of Alkalicoccus halolimnae BZ-SZ-XJ29T, a Moderately Halophilic Bacterium Isolated from a Salt Lake.</title>
        <authorList>
            <person name="Zhao B."/>
        </authorList>
    </citation>
    <scope>NUCLEOTIDE SEQUENCE [LARGE SCALE GENOMIC DNA]</scope>
    <source>
        <strain evidence="2 3">BZ-SZ-XJ29</strain>
    </source>
</reference>
<keyword evidence="1" id="KW-1133">Transmembrane helix</keyword>
<protein>
    <recommendedName>
        <fullName evidence="4">Ankyrin repeat domain-containing protein</fullName>
    </recommendedName>
</protein>
<evidence type="ECO:0000313" key="2">
    <source>
        <dbReference type="EMBL" id="WWD79590.1"/>
    </source>
</evidence>
<accession>A0A5C7F878</accession>
<proteinExistence type="predicted"/>
<evidence type="ECO:0008006" key="4">
    <source>
        <dbReference type="Google" id="ProtNLM"/>
    </source>
</evidence>
<dbReference type="EMBL" id="CP144914">
    <property type="protein sequence ID" value="WWD79590.1"/>
    <property type="molecule type" value="Genomic_DNA"/>
</dbReference>
<name>A0A5C7F878_9BACI</name>
<dbReference type="AlphaFoldDB" id="A0A5C7F878"/>
<keyword evidence="1" id="KW-0812">Transmembrane</keyword>
<keyword evidence="3" id="KW-1185">Reference proteome</keyword>